<dbReference type="AlphaFoldDB" id="A0A221JWD4"/>
<dbReference type="InterPro" id="IPR000522">
    <property type="entry name" value="ABC_transptr_permease_BtuC"/>
</dbReference>
<evidence type="ECO:0000313" key="10">
    <source>
        <dbReference type="Proteomes" id="UP000199754"/>
    </source>
</evidence>
<evidence type="ECO:0000256" key="6">
    <source>
        <dbReference type="ARBA" id="ARBA00022989"/>
    </source>
</evidence>
<dbReference type="PANTHER" id="PTHR30472:SF25">
    <property type="entry name" value="ABC TRANSPORTER PERMEASE PROTEIN MJ0876-RELATED"/>
    <property type="match status" value="1"/>
</dbReference>
<evidence type="ECO:0000256" key="8">
    <source>
        <dbReference type="SAM" id="Phobius"/>
    </source>
</evidence>
<feature type="transmembrane region" description="Helical" evidence="8">
    <location>
        <begin position="172"/>
        <end position="191"/>
    </location>
</feature>
<dbReference type="Gene3D" id="1.10.3470.10">
    <property type="entry name" value="ABC transporter involved in vitamin B12 uptake, BtuC"/>
    <property type="match status" value="1"/>
</dbReference>
<keyword evidence="4" id="KW-1003">Cell membrane</keyword>
<keyword evidence="7 8" id="KW-0472">Membrane</keyword>
<keyword evidence="6 8" id="KW-1133">Transmembrane helix</keyword>
<organism evidence="9 10">
    <name type="scientific">Pseudosulfitobacter pseudonitzschiae</name>
    <dbReference type="NCBI Taxonomy" id="1402135"/>
    <lineage>
        <taxon>Bacteria</taxon>
        <taxon>Pseudomonadati</taxon>
        <taxon>Pseudomonadota</taxon>
        <taxon>Alphaproteobacteria</taxon>
        <taxon>Rhodobacterales</taxon>
        <taxon>Roseobacteraceae</taxon>
        <taxon>Pseudosulfitobacter</taxon>
    </lineage>
</organism>
<evidence type="ECO:0000256" key="3">
    <source>
        <dbReference type="ARBA" id="ARBA00022448"/>
    </source>
</evidence>
<dbReference type="RefSeq" id="WP_089419114.1">
    <property type="nucleotide sequence ID" value="NZ_CP022415.1"/>
</dbReference>
<evidence type="ECO:0000256" key="5">
    <source>
        <dbReference type="ARBA" id="ARBA00022692"/>
    </source>
</evidence>
<evidence type="ECO:0000256" key="4">
    <source>
        <dbReference type="ARBA" id="ARBA00022475"/>
    </source>
</evidence>
<dbReference type="InterPro" id="IPR037294">
    <property type="entry name" value="ABC_BtuC-like"/>
</dbReference>
<evidence type="ECO:0000256" key="7">
    <source>
        <dbReference type="ARBA" id="ARBA00023136"/>
    </source>
</evidence>
<dbReference type="CDD" id="cd06550">
    <property type="entry name" value="TM_ABC_iron-siderophores_like"/>
    <property type="match status" value="1"/>
</dbReference>
<comment type="subcellular location">
    <subcellularLocation>
        <location evidence="1">Cell membrane</location>
        <topology evidence="1">Multi-pass membrane protein</topology>
    </subcellularLocation>
</comment>
<name>A0A221JWD4_9RHOB</name>
<dbReference type="SUPFAM" id="SSF81345">
    <property type="entry name" value="ABC transporter involved in vitamin B12 uptake, BtuC"/>
    <property type="match status" value="1"/>
</dbReference>
<gene>
    <name evidence="9" type="primary">yfhA</name>
    <name evidence="9" type="ORF">SULPSESMR1_00165</name>
</gene>
<evidence type="ECO:0000256" key="2">
    <source>
        <dbReference type="ARBA" id="ARBA00007935"/>
    </source>
</evidence>
<dbReference type="Pfam" id="PF01032">
    <property type="entry name" value="FecCD"/>
    <property type="match status" value="1"/>
</dbReference>
<keyword evidence="5 8" id="KW-0812">Transmembrane</keyword>
<dbReference type="GO" id="GO:0005886">
    <property type="term" value="C:plasma membrane"/>
    <property type="evidence" value="ECO:0007669"/>
    <property type="project" value="UniProtKB-SubCell"/>
</dbReference>
<dbReference type="STRING" id="1402135.SAMN05444149_10621"/>
<feature type="transmembrane region" description="Helical" evidence="8">
    <location>
        <begin position="92"/>
        <end position="120"/>
    </location>
</feature>
<accession>A0A221JWD4</accession>
<feature type="transmembrane region" description="Helical" evidence="8">
    <location>
        <begin position="280"/>
        <end position="306"/>
    </location>
</feature>
<protein>
    <submittedName>
        <fullName evidence="9">Putative siderophore transport system permease protein YfhA</fullName>
    </submittedName>
</protein>
<dbReference type="KEGG" id="spse:SULPSESMR1_00165"/>
<feature type="transmembrane region" description="Helical" evidence="8">
    <location>
        <begin position="126"/>
        <end position="151"/>
    </location>
</feature>
<feature type="transmembrane region" description="Helical" evidence="8">
    <location>
        <begin position="257"/>
        <end position="274"/>
    </location>
</feature>
<keyword evidence="10" id="KW-1185">Reference proteome</keyword>
<keyword evidence="3" id="KW-0813">Transport</keyword>
<dbReference type="GO" id="GO:0022857">
    <property type="term" value="F:transmembrane transporter activity"/>
    <property type="evidence" value="ECO:0007669"/>
    <property type="project" value="InterPro"/>
</dbReference>
<sequence length="314" mass="31746">MRRVVLLPSVLLVLVYLALAGGRNWLGPVALVQGLTDTQDFLIYGLRLPRVLIAVGAGLALGIAGALMQGLTRNPLATPDIIGLTQGAGLGYAVALIADVALLAGAACGAAGAMMAVIILARGRGALAFVLFGIGIGASAVAVTTILLVSAPDAKAARAMIWLSGSLSRADLATAGWLWLVLMACGGIIAVRAHDLGLLWLGDDAMVSLGTDLPRMRFLVLGLVTALSAASTLAVGPIGFVAFVAAPLARSVTGAEAPAIWPAALTGACLLAASDLAARLIAPVAVFPTGLIMGLIGAPYLIFFLWREKQGASA</sequence>
<feature type="transmembrane region" description="Helical" evidence="8">
    <location>
        <begin position="218"/>
        <end position="245"/>
    </location>
</feature>
<dbReference type="OrthoDB" id="9811975at2"/>
<feature type="transmembrane region" description="Helical" evidence="8">
    <location>
        <begin position="51"/>
        <end position="71"/>
    </location>
</feature>
<evidence type="ECO:0000313" key="9">
    <source>
        <dbReference type="EMBL" id="ASM71003.1"/>
    </source>
</evidence>
<reference evidence="9 10" key="1">
    <citation type="submission" date="2017-07" db="EMBL/GenBank/DDBJ databases">
        <title>Genome Sequence of Sulfitobacter pseudonitzschiae Strain SMR1 Isolated from a culture of the Diatom Skeletonema marinoi.</title>
        <authorList>
            <person name="Topel M."/>
            <person name="Pinder M.I.M."/>
            <person name="Johansson O.N."/>
            <person name="Kourtchenko O."/>
            <person name="Godhe A."/>
            <person name="Clarke A.K."/>
        </authorList>
    </citation>
    <scope>NUCLEOTIDE SEQUENCE [LARGE SCALE GENOMIC DNA]</scope>
    <source>
        <strain evidence="9 10">SMR1</strain>
    </source>
</reference>
<proteinExistence type="inferred from homology"/>
<dbReference type="GO" id="GO:0033214">
    <property type="term" value="P:siderophore-iron import into cell"/>
    <property type="evidence" value="ECO:0007669"/>
    <property type="project" value="TreeGrafter"/>
</dbReference>
<evidence type="ECO:0000256" key="1">
    <source>
        <dbReference type="ARBA" id="ARBA00004651"/>
    </source>
</evidence>
<dbReference type="Proteomes" id="UP000199754">
    <property type="component" value="Chromosome"/>
</dbReference>
<dbReference type="EMBL" id="CP022415">
    <property type="protein sequence ID" value="ASM71003.1"/>
    <property type="molecule type" value="Genomic_DNA"/>
</dbReference>
<dbReference type="PANTHER" id="PTHR30472">
    <property type="entry name" value="FERRIC ENTEROBACTIN TRANSPORT SYSTEM PERMEASE PROTEIN"/>
    <property type="match status" value="1"/>
</dbReference>
<comment type="similarity">
    <text evidence="2">Belongs to the binding-protein-dependent transport system permease family. FecCD subfamily.</text>
</comment>